<dbReference type="Gene3D" id="3.90.1150.10">
    <property type="entry name" value="Aspartate Aminotransferase, domain 1"/>
    <property type="match status" value="1"/>
</dbReference>
<dbReference type="InterPro" id="IPR015422">
    <property type="entry name" value="PyrdxlP-dep_Trfase_small"/>
</dbReference>
<comment type="cofactor">
    <cofactor evidence="1 11 12">
        <name>pyridoxal 5'-phosphate</name>
        <dbReference type="ChEBI" id="CHEBI:597326"/>
    </cofactor>
</comment>
<dbReference type="InterPro" id="IPR015421">
    <property type="entry name" value="PyrdxlP-dep_Trfase_major"/>
</dbReference>
<feature type="modified residue" description="N6-(pyridoxal phosphate)lysine" evidence="11">
    <location>
        <position position="305"/>
    </location>
</feature>
<comment type="subunit">
    <text evidence="3">Homodimer.</text>
</comment>
<dbReference type="Proteomes" id="UP001497497">
    <property type="component" value="Unassembled WGS sequence"/>
</dbReference>
<dbReference type="GO" id="GO:0030170">
    <property type="term" value="F:pyridoxal phosphate binding"/>
    <property type="evidence" value="ECO:0007669"/>
    <property type="project" value="InterPro"/>
</dbReference>
<dbReference type="FunFam" id="1.20.1340.10:FF:000001">
    <property type="entry name" value="Histidine decarboxylase"/>
    <property type="match status" value="1"/>
</dbReference>
<dbReference type="SUPFAM" id="SSF53383">
    <property type="entry name" value="PLP-dependent transferases"/>
    <property type="match status" value="1"/>
</dbReference>
<dbReference type="GO" id="GO:0005737">
    <property type="term" value="C:cytoplasm"/>
    <property type="evidence" value="ECO:0007669"/>
    <property type="project" value="TreeGrafter"/>
</dbReference>
<organism evidence="13 14">
    <name type="scientific">Lymnaea stagnalis</name>
    <name type="common">Great pond snail</name>
    <name type="synonym">Helix stagnalis</name>
    <dbReference type="NCBI Taxonomy" id="6523"/>
    <lineage>
        <taxon>Eukaryota</taxon>
        <taxon>Metazoa</taxon>
        <taxon>Spiralia</taxon>
        <taxon>Lophotrochozoa</taxon>
        <taxon>Mollusca</taxon>
        <taxon>Gastropoda</taxon>
        <taxon>Heterobranchia</taxon>
        <taxon>Euthyneura</taxon>
        <taxon>Panpulmonata</taxon>
        <taxon>Hygrophila</taxon>
        <taxon>Lymnaeoidea</taxon>
        <taxon>Lymnaeidae</taxon>
        <taxon>Lymnaea</taxon>
    </lineage>
</organism>
<dbReference type="GO" id="GO:0019752">
    <property type="term" value="P:carboxylic acid metabolic process"/>
    <property type="evidence" value="ECO:0007669"/>
    <property type="project" value="InterPro"/>
</dbReference>
<keyword evidence="14" id="KW-1185">Reference proteome</keyword>
<dbReference type="EC" id="4.1.1.28" evidence="8"/>
<gene>
    <name evidence="13" type="ORF">GSLYS_00010478001</name>
</gene>
<evidence type="ECO:0000313" key="13">
    <source>
        <dbReference type="EMBL" id="CAL1536565.1"/>
    </source>
</evidence>
<dbReference type="InterPro" id="IPR021115">
    <property type="entry name" value="Pyridoxal-P_BS"/>
</dbReference>
<evidence type="ECO:0000313" key="14">
    <source>
        <dbReference type="Proteomes" id="UP001497497"/>
    </source>
</evidence>
<dbReference type="CDD" id="cd06450">
    <property type="entry name" value="DOPA_deC_like"/>
    <property type="match status" value="1"/>
</dbReference>
<evidence type="ECO:0000256" key="2">
    <source>
        <dbReference type="ARBA" id="ARBA00009533"/>
    </source>
</evidence>
<protein>
    <recommendedName>
        <fullName evidence="9">Aromatic-L-amino-acid decarboxylase</fullName>
        <ecNumber evidence="8">4.1.1.28</ecNumber>
    </recommendedName>
    <alternativeName>
        <fullName evidence="10">DOPA decarboxylase</fullName>
    </alternativeName>
</protein>
<dbReference type="FunFam" id="3.90.1150.10:FF:000018">
    <property type="entry name" value="Histidine decarboxylase"/>
    <property type="match status" value="1"/>
</dbReference>
<evidence type="ECO:0000256" key="1">
    <source>
        <dbReference type="ARBA" id="ARBA00001933"/>
    </source>
</evidence>
<dbReference type="InterPro" id="IPR010977">
    <property type="entry name" value="Aromatic_deC"/>
</dbReference>
<dbReference type="InterPro" id="IPR015424">
    <property type="entry name" value="PyrdxlP-dep_Trfase"/>
</dbReference>
<comment type="similarity">
    <text evidence="2 12">Belongs to the group II decarboxylase family.</text>
</comment>
<keyword evidence="6 11" id="KW-0663">Pyridoxal phosphate</keyword>
<name>A0AAV2HSN8_LYMST</name>
<keyword evidence="5" id="KW-0210">Decarboxylase</keyword>
<dbReference type="GO" id="GO:0004058">
    <property type="term" value="F:aromatic-L-amino-acid decarboxylase activity"/>
    <property type="evidence" value="ECO:0007669"/>
    <property type="project" value="UniProtKB-EC"/>
</dbReference>
<evidence type="ECO:0000256" key="10">
    <source>
        <dbReference type="ARBA" id="ARBA00041275"/>
    </source>
</evidence>
<dbReference type="PROSITE" id="PS00392">
    <property type="entry name" value="DDC_GAD_HDC_YDC"/>
    <property type="match status" value="1"/>
</dbReference>
<reference evidence="13 14" key="1">
    <citation type="submission" date="2024-04" db="EMBL/GenBank/DDBJ databases">
        <authorList>
            <consortium name="Genoscope - CEA"/>
            <person name="William W."/>
        </authorList>
    </citation>
    <scope>NUCLEOTIDE SEQUENCE [LARGE SCALE GENOMIC DNA]</scope>
</reference>
<evidence type="ECO:0000256" key="4">
    <source>
        <dbReference type="ARBA" id="ARBA00022584"/>
    </source>
</evidence>
<dbReference type="Gene3D" id="1.20.1340.10">
    <property type="entry name" value="dopa decarboxylase, N-terminal domain"/>
    <property type="match status" value="1"/>
</dbReference>
<dbReference type="InterPro" id="IPR002129">
    <property type="entry name" value="PyrdxlP-dep_de-COase"/>
</dbReference>
<keyword evidence="4" id="KW-0127">Catecholamine biosynthesis</keyword>
<dbReference type="Gene3D" id="3.40.640.10">
    <property type="entry name" value="Type I PLP-dependent aspartate aminotransferase-like (Major domain)"/>
    <property type="match status" value="1"/>
</dbReference>
<evidence type="ECO:0000256" key="8">
    <source>
        <dbReference type="ARBA" id="ARBA00038886"/>
    </source>
</evidence>
<evidence type="ECO:0000256" key="7">
    <source>
        <dbReference type="ARBA" id="ARBA00023239"/>
    </source>
</evidence>
<dbReference type="AlphaFoldDB" id="A0AAV2HSN8"/>
<proteinExistence type="inferred from homology"/>
<dbReference type="PANTHER" id="PTHR11999">
    <property type="entry name" value="GROUP II PYRIDOXAL-5-PHOSPHATE DECARBOXYLASE"/>
    <property type="match status" value="1"/>
</dbReference>
<keyword evidence="7 12" id="KW-0456">Lyase</keyword>
<evidence type="ECO:0000256" key="6">
    <source>
        <dbReference type="ARBA" id="ARBA00022898"/>
    </source>
</evidence>
<dbReference type="PANTHER" id="PTHR11999:SF167">
    <property type="entry name" value="AROMATIC-L-AMINO-ACID DECARBOXYLASE"/>
    <property type="match status" value="1"/>
</dbReference>
<sequence length="480" mass="53706">MDAQEFRARGREMVDYVADYLETIGTRTPLPSVLPGYLRELIPDEAPLNGESWEEVKKDIDRVIMPGVTHWHSPQFHAYFPTSSSYPAILGDMLSDGIGCIGFTWVTSPACTELEVSMMDWLAKMLNLPQEFLFSGGGKGGGVIQGTASEATLVALLSARTTMINKLKKDNPQMTQGQIVDKLVAYCSEEAHSSVVRASLIGMVQMKSLPTDDKGSLRGSELESAIIKDKEQGLIPFFLCATVGTTSTCGTDNLLELGPICECNKHDIWMHVDAAYAGSAFICPEFRPLLDGVEHSMSFNFNPHKWLQVTFDCSALWVKDSGLVSGAFELNPVYLNHDNQGQAMPDYRHWQIPLGRRFRSLKLWFVLRMFGVTGLQEQIRKDVSLAHQFEDLVKSDDRFEIVRPVTFGLVCFRLKGTNEINETLTKKINDDRRIHLTPSKVKDTFFLRFAVCATKTQVSDVKFAWTVIQELTDSLLSSPK</sequence>
<evidence type="ECO:0000256" key="5">
    <source>
        <dbReference type="ARBA" id="ARBA00022793"/>
    </source>
</evidence>
<evidence type="ECO:0000256" key="11">
    <source>
        <dbReference type="PIRSR" id="PIRSR602129-50"/>
    </source>
</evidence>
<evidence type="ECO:0000256" key="3">
    <source>
        <dbReference type="ARBA" id="ARBA00011738"/>
    </source>
</evidence>
<comment type="caution">
    <text evidence="13">The sequence shown here is derived from an EMBL/GenBank/DDBJ whole genome shotgun (WGS) entry which is preliminary data.</text>
</comment>
<dbReference type="FunFam" id="3.40.640.10:FF:000025">
    <property type="entry name" value="Histidine decarboxylase"/>
    <property type="match status" value="1"/>
</dbReference>
<dbReference type="GO" id="GO:0042423">
    <property type="term" value="P:catecholamine biosynthetic process"/>
    <property type="evidence" value="ECO:0007669"/>
    <property type="project" value="UniProtKB-KW"/>
</dbReference>
<dbReference type="Pfam" id="PF00282">
    <property type="entry name" value="Pyridoxal_deC"/>
    <property type="match status" value="1"/>
</dbReference>
<dbReference type="GO" id="GO:0042427">
    <property type="term" value="P:serotonin biosynthetic process"/>
    <property type="evidence" value="ECO:0007669"/>
    <property type="project" value="TreeGrafter"/>
</dbReference>
<evidence type="ECO:0000256" key="12">
    <source>
        <dbReference type="RuleBase" id="RU000382"/>
    </source>
</evidence>
<dbReference type="GO" id="GO:0006520">
    <property type="term" value="P:amino acid metabolic process"/>
    <property type="evidence" value="ECO:0007669"/>
    <property type="project" value="InterPro"/>
</dbReference>
<accession>A0AAV2HSN8</accession>
<evidence type="ECO:0000256" key="9">
    <source>
        <dbReference type="ARBA" id="ARBA00040968"/>
    </source>
</evidence>
<dbReference type="EMBL" id="CAXITT010000233">
    <property type="protein sequence ID" value="CAL1536565.1"/>
    <property type="molecule type" value="Genomic_DNA"/>
</dbReference>
<dbReference type="PRINTS" id="PR00800">
    <property type="entry name" value="YHDCRBOXLASE"/>
</dbReference>